<gene>
    <name evidence="2" type="ORF">BU26DRAFT_518946</name>
</gene>
<sequence>MAFLRDVSDRFWNYVSPRKTQQRRDKPFKVPAIPVKAKAHTPTRGVVDMTPATGLERIESWEVKTPSSAGSIDRTLLPPSPPTSVYHHMDLEGDTLIEDSIEDQEKAEKTSSGEDWDANEETIVVDDGTYYEEQKRIDREKERRRREEQGQELREAGWAEDAVFLFQKLGMRGFEPLMPIDWVNDFDSLPVDLFTVNANKAFIKSDSDNDHHAQLALADLFALGGRVRDAVLTKAPIRTPGYHIREAVKKYSQWAMKDGDMQHVWENLSLCKVAATPPRVHATVAERKMVKKLEKLQYKWDDAFLKYHDEKGSGSVFTAPPELPTLYGIIASHTVMAFVSYVPPMESKPAFLRMIAMFDFGEEGYDVWNSLAIAIFVIHCRNRMKQLKEYLPEPNVVRQRDPDL</sequence>
<dbReference type="GeneID" id="54582258"/>
<dbReference type="OrthoDB" id="5286775at2759"/>
<evidence type="ECO:0000313" key="3">
    <source>
        <dbReference type="Proteomes" id="UP000800094"/>
    </source>
</evidence>
<dbReference type="Proteomes" id="UP000800094">
    <property type="component" value="Unassembled WGS sequence"/>
</dbReference>
<name>A0A6A6IEW1_9PLEO</name>
<reference evidence="2" key="1">
    <citation type="journal article" date="2020" name="Stud. Mycol.">
        <title>101 Dothideomycetes genomes: a test case for predicting lifestyles and emergence of pathogens.</title>
        <authorList>
            <person name="Haridas S."/>
            <person name="Albert R."/>
            <person name="Binder M."/>
            <person name="Bloem J."/>
            <person name="Labutti K."/>
            <person name="Salamov A."/>
            <person name="Andreopoulos B."/>
            <person name="Baker S."/>
            <person name="Barry K."/>
            <person name="Bills G."/>
            <person name="Bluhm B."/>
            <person name="Cannon C."/>
            <person name="Castanera R."/>
            <person name="Culley D."/>
            <person name="Daum C."/>
            <person name="Ezra D."/>
            <person name="Gonzalez J."/>
            <person name="Henrissat B."/>
            <person name="Kuo A."/>
            <person name="Liang C."/>
            <person name="Lipzen A."/>
            <person name="Lutzoni F."/>
            <person name="Magnuson J."/>
            <person name="Mondo S."/>
            <person name="Nolan M."/>
            <person name="Ohm R."/>
            <person name="Pangilinan J."/>
            <person name="Park H.-J."/>
            <person name="Ramirez L."/>
            <person name="Alfaro M."/>
            <person name="Sun H."/>
            <person name="Tritt A."/>
            <person name="Yoshinaga Y."/>
            <person name="Zwiers L.-H."/>
            <person name="Turgeon B."/>
            <person name="Goodwin S."/>
            <person name="Spatafora J."/>
            <person name="Crous P."/>
            <person name="Grigoriev I."/>
        </authorList>
    </citation>
    <scope>NUCLEOTIDE SEQUENCE</scope>
    <source>
        <strain evidence="2">CBS 122368</strain>
    </source>
</reference>
<feature type="compositionally biased region" description="Acidic residues" evidence="1">
    <location>
        <begin position="114"/>
        <end position="124"/>
    </location>
</feature>
<proteinExistence type="predicted"/>
<evidence type="ECO:0000313" key="2">
    <source>
        <dbReference type="EMBL" id="KAF2248729.1"/>
    </source>
</evidence>
<keyword evidence="3" id="KW-1185">Reference proteome</keyword>
<dbReference type="EMBL" id="ML987195">
    <property type="protein sequence ID" value="KAF2248729.1"/>
    <property type="molecule type" value="Genomic_DNA"/>
</dbReference>
<feature type="region of interest" description="Disordered" evidence="1">
    <location>
        <begin position="103"/>
        <end position="129"/>
    </location>
</feature>
<accession>A0A6A6IEW1</accession>
<feature type="compositionally biased region" description="Basic and acidic residues" evidence="1">
    <location>
        <begin position="103"/>
        <end position="112"/>
    </location>
</feature>
<protein>
    <submittedName>
        <fullName evidence="2">Uncharacterized protein</fullName>
    </submittedName>
</protein>
<evidence type="ECO:0000256" key="1">
    <source>
        <dbReference type="SAM" id="MobiDB-lite"/>
    </source>
</evidence>
<dbReference type="RefSeq" id="XP_033683733.1">
    <property type="nucleotide sequence ID" value="XM_033828928.1"/>
</dbReference>
<organism evidence="2 3">
    <name type="scientific">Trematosphaeria pertusa</name>
    <dbReference type="NCBI Taxonomy" id="390896"/>
    <lineage>
        <taxon>Eukaryota</taxon>
        <taxon>Fungi</taxon>
        <taxon>Dikarya</taxon>
        <taxon>Ascomycota</taxon>
        <taxon>Pezizomycotina</taxon>
        <taxon>Dothideomycetes</taxon>
        <taxon>Pleosporomycetidae</taxon>
        <taxon>Pleosporales</taxon>
        <taxon>Massarineae</taxon>
        <taxon>Trematosphaeriaceae</taxon>
        <taxon>Trematosphaeria</taxon>
    </lineage>
</organism>
<dbReference type="AlphaFoldDB" id="A0A6A6IEW1"/>